<evidence type="ECO:0000256" key="8">
    <source>
        <dbReference type="ARBA" id="ARBA00023136"/>
    </source>
</evidence>
<keyword evidence="3 9" id="KW-0813">Transport</keyword>
<feature type="transmembrane region" description="Helical" evidence="9">
    <location>
        <begin position="181"/>
        <end position="203"/>
    </location>
</feature>
<dbReference type="InterPro" id="IPR050901">
    <property type="entry name" value="BP-dep_ABC_trans_perm"/>
</dbReference>
<dbReference type="GO" id="GO:0055085">
    <property type="term" value="P:transmembrane transport"/>
    <property type="evidence" value="ECO:0007669"/>
    <property type="project" value="InterPro"/>
</dbReference>
<evidence type="ECO:0000256" key="3">
    <source>
        <dbReference type="ARBA" id="ARBA00022448"/>
    </source>
</evidence>
<evidence type="ECO:0000256" key="2">
    <source>
        <dbReference type="ARBA" id="ARBA00009047"/>
    </source>
</evidence>
<keyword evidence="8 9" id="KW-0472">Membrane</keyword>
<accession>A0A212ITV6</accession>
<protein>
    <submittedName>
        <fullName evidence="11">ABC transporter, permease protein</fullName>
    </submittedName>
</protein>
<reference evidence="11" key="1">
    <citation type="submission" date="2016-04" db="EMBL/GenBank/DDBJ databases">
        <authorList>
            <person name="Evans L.H."/>
            <person name="Alamgir A."/>
            <person name="Owens N."/>
            <person name="Weber N.D."/>
            <person name="Virtaneva K."/>
            <person name="Barbian K."/>
            <person name="Babar A."/>
            <person name="Rosenke K."/>
        </authorList>
    </citation>
    <scope>NUCLEOTIDE SEQUENCE</scope>
    <source>
        <strain evidence="11">86</strain>
    </source>
</reference>
<gene>
    <name evidence="11" type="ORF">KL86CLO1_10009</name>
</gene>
<comment type="similarity">
    <text evidence="2">Belongs to the binding-protein-dependent transport system permease family. MalFG subfamily.</text>
</comment>
<feature type="transmembrane region" description="Helical" evidence="9">
    <location>
        <begin position="137"/>
        <end position="160"/>
    </location>
</feature>
<name>A0A212ITV6_9FIRM</name>
<dbReference type="Gene3D" id="1.10.3720.10">
    <property type="entry name" value="MetI-like"/>
    <property type="match status" value="1"/>
</dbReference>
<dbReference type="AlphaFoldDB" id="A0A212ITV6"/>
<sequence length="276" mass="31027">MFQKTTAFRVFFWICLIVIGLFVFFPLLWMINTALKPTAETFSNYFFTGPLTLDNIIHIVTDAKIMGYLKNSLIVSFGSSFMATVVCAFAGYSFSKFRYRGRKFVMGLFMMSQAFPQAILLLSIYTLMNKLGLLGSYWALLISYVVFTLPVGTWTLKSYFDNIPDSLIESAKIDGAGHWRIMTRIVFPMAIPGMISIAIYGFVWSWNDLLYSMTLVTDSARRTLASGLVMTFLGEASTNWGYMMAASLVSAIPVTIIFIFLQRYFIQGLTAGAVKG</sequence>
<evidence type="ECO:0000256" key="1">
    <source>
        <dbReference type="ARBA" id="ARBA00004651"/>
    </source>
</evidence>
<evidence type="ECO:0000256" key="5">
    <source>
        <dbReference type="ARBA" id="ARBA00022597"/>
    </source>
</evidence>
<dbReference type="CDD" id="cd06261">
    <property type="entry name" value="TM_PBP2"/>
    <property type="match status" value="1"/>
</dbReference>
<keyword evidence="4" id="KW-1003">Cell membrane</keyword>
<dbReference type="PANTHER" id="PTHR32243:SF50">
    <property type="entry name" value="MALTOSE_MALTODEXTRIN TRANSPORT SYSTEM PERMEASE PROTEIN MALG"/>
    <property type="match status" value="1"/>
</dbReference>
<evidence type="ECO:0000256" key="6">
    <source>
        <dbReference type="ARBA" id="ARBA00022692"/>
    </source>
</evidence>
<evidence type="ECO:0000256" key="9">
    <source>
        <dbReference type="RuleBase" id="RU363032"/>
    </source>
</evidence>
<evidence type="ECO:0000256" key="4">
    <source>
        <dbReference type="ARBA" id="ARBA00022475"/>
    </source>
</evidence>
<dbReference type="PROSITE" id="PS50928">
    <property type="entry name" value="ABC_TM1"/>
    <property type="match status" value="1"/>
</dbReference>
<feature type="transmembrane region" description="Helical" evidence="9">
    <location>
        <begin position="7"/>
        <end position="31"/>
    </location>
</feature>
<keyword evidence="5" id="KW-0762">Sugar transport</keyword>
<organism evidence="11">
    <name type="scientific">uncultured Eubacteriales bacterium</name>
    <dbReference type="NCBI Taxonomy" id="172733"/>
    <lineage>
        <taxon>Bacteria</taxon>
        <taxon>Bacillati</taxon>
        <taxon>Bacillota</taxon>
        <taxon>Clostridia</taxon>
        <taxon>Eubacteriales</taxon>
        <taxon>environmental samples</taxon>
    </lineage>
</organism>
<proteinExistence type="inferred from homology"/>
<feature type="transmembrane region" description="Helical" evidence="9">
    <location>
        <begin position="104"/>
        <end position="125"/>
    </location>
</feature>
<dbReference type="EMBL" id="FLUN01000001">
    <property type="protein sequence ID" value="SBV90621.1"/>
    <property type="molecule type" value="Genomic_DNA"/>
</dbReference>
<evidence type="ECO:0000259" key="10">
    <source>
        <dbReference type="PROSITE" id="PS50928"/>
    </source>
</evidence>
<dbReference type="InterPro" id="IPR035906">
    <property type="entry name" value="MetI-like_sf"/>
</dbReference>
<feature type="domain" description="ABC transmembrane type-1" evidence="10">
    <location>
        <begin position="69"/>
        <end position="261"/>
    </location>
</feature>
<dbReference type="InterPro" id="IPR000515">
    <property type="entry name" value="MetI-like"/>
</dbReference>
<dbReference type="Pfam" id="PF00528">
    <property type="entry name" value="BPD_transp_1"/>
    <property type="match status" value="1"/>
</dbReference>
<dbReference type="PANTHER" id="PTHR32243">
    <property type="entry name" value="MALTOSE TRANSPORT SYSTEM PERMEASE-RELATED"/>
    <property type="match status" value="1"/>
</dbReference>
<feature type="transmembrane region" description="Helical" evidence="9">
    <location>
        <begin position="240"/>
        <end position="261"/>
    </location>
</feature>
<dbReference type="GO" id="GO:0005886">
    <property type="term" value="C:plasma membrane"/>
    <property type="evidence" value="ECO:0007669"/>
    <property type="project" value="UniProtKB-SubCell"/>
</dbReference>
<keyword evidence="7 9" id="KW-1133">Transmembrane helix</keyword>
<keyword evidence="6 9" id="KW-0812">Transmembrane</keyword>
<dbReference type="SUPFAM" id="SSF161098">
    <property type="entry name" value="MetI-like"/>
    <property type="match status" value="1"/>
</dbReference>
<evidence type="ECO:0000256" key="7">
    <source>
        <dbReference type="ARBA" id="ARBA00022989"/>
    </source>
</evidence>
<evidence type="ECO:0000313" key="11">
    <source>
        <dbReference type="EMBL" id="SBV90621.1"/>
    </source>
</evidence>
<feature type="transmembrane region" description="Helical" evidence="9">
    <location>
        <begin position="73"/>
        <end position="92"/>
    </location>
</feature>
<comment type="subcellular location">
    <subcellularLocation>
        <location evidence="1 9">Cell membrane</location>
        <topology evidence="1 9">Multi-pass membrane protein</topology>
    </subcellularLocation>
</comment>